<dbReference type="EMBL" id="VOIH02000003">
    <property type="protein sequence ID" value="KAF3449864.1"/>
    <property type="molecule type" value="Genomic_DNA"/>
</dbReference>
<feature type="compositionally biased region" description="Basic and acidic residues" evidence="1">
    <location>
        <begin position="14"/>
        <end position="26"/>
    </location>
</feature>
<dbReference type="AlphaFoldDB" id="A0A8K0HDJ1"/>
<name>A0A8K0HDJ1_9ROSA</name>
<dbReference type="Proteomes" id="UP000796880">
    <property type="component" value="Unassembled WGS sequence"/>
</dbReference>
<evidence type="ECO:0000313" key="3">
    <source>
        <dbReference type="Proteomes" id="UP000796880"/>
    </source>
</evidence>
<reference evidence="2" key="1">
    <citation type="submission" date="2020-03" db="EMBL/GenBank/DDBJ databases">
        <title>A high-quality chromosome-level genome assembly of a woody plant with both climbing and erect habits, Rhamnella rubrinervis.</title>
        <authorList>
            <person name="Lu Z."/>
            <person name="Yang Y."/>
            <person name="Zhu X."/>
            <person name="Sun Y."/>
        </authorList>
    </citation>
    <scope>NUCLEOTIDE SEQUENCE</scope>
    <source>
        <strain evidence="2">BYM</strain>
        <tissue evidence="2">Leaf</tissue>
    </source>
</reference>
<accession>A0A8K0HDJ1</accession>
<gene>
    <name evidence="2" type="ORF">FNV43_RR05943</name>
</gene>
<evidence type="ECO:0000313" key="2">
    <source>
        <dbReference type="EMBL" id="KAF3449864.1"/>
    </source>
</evidence>
<feature type="compositionally biased region" description="Basic and acidic residues" evidence="1">
    <location>
        <begin position="35"/>
        <end position="44"/>
    </location>
</feature>
<feature type="region of interest" description="Disordered" evidence="1">
    <location>
        <begin position="14"/>
        <end position="45"/>
    </location>
</feature>
<protein>
    <submittedName>
        <fullName evidence="2">Uncharacterized protein</fullName>
    </submittedName>
</protein>
<sequence>MMEMKSLFLVHSDHDHHHDHDYDRKVQQTHHVKHHSEIQHEKCQNDASHPLLLSLSRALGFRLRQETGYPSPLMEMKSLFLVNSDYDRKVQQTHQVRHHSEVQQTKVPK</sequence>
<evidence type="ECO:0000256" key="1">
    <source>
        <dbReference type="SAM" id="MobiDB-lite"/>
    </source>
</evidence>
<proteinExistence type="predicted"/>
<feature type="region of interest" description="Disordered" evidence="1">
    <location>
        <begin position="90"/>
        <end position="109"/>
    </location>
</feature>
<comment type="caution">
    <text evidence="2">The sequence shown here is derived from an EMBL/GenBank/DDBJ whole genome shotgun (WGS) entry which is preliminary data.</text>
</comment>
<organism evidence="2 3">
    <name type="scientific">Rhamnella rubrinervis</name>
    <dbReference type="NCBI Taxonomy" id="2594499"/>
    <lineage>
        <taxon>Eukaryota</taxon>
        <taxon>Viridiplantae</taxon>
        <taxon>Streptophyta</taxon>
        <taxon>Embryophyta</taxon>
        <taxon>Tracheophyta</taxon>
        <taxon>Spermatophyta</taxon>
        <taxon>Magnoliopsida</taxon>
        <taxon>eudicotyledons</taxon>
        <taxon>Gunneridae</taxon>
        <taxon>Pentapetalae</taxon>
        <taxon>rosids</taxon>
        <taxon>fabids</taxon>
        <taxon>Rosales</taxon>
        <taxon>Rhamnaceae</taxon>
        <taxon>rhamnoid group</taxon>
        <taxon>Rhamneae</taxon>
        <taxon>Rhamnella</taxon>
    </lineage>
</organism>
<keyword evidence="3" id="KW-1185">Reference proteome</keyword>